<dbReference type="AlphaFoldDB" id="A0A8S1H4Z0"/>
<reference evidence="2" key="1">
    <citation type="submission" date="2020-10" db="EMBL/GenBank/DDBJ databases">
        <authorList>
            <person name="Kikuchi T."/>
        </authorList>
    </citation>
    <scope>NUCLEOTIDE SEQUENCE</scope>
    <source>
        <strain evidence="2">NKZ352</strain>
    </source>
</reference>
<evidence type="ECO:0000313" key="3">
    <source>
        <dbReference type="Proteomes" id="UP000835052"/>
    </source>
</evidence>
<proteinExistence type="predicted"/>
<sequence>MTVPPFNAERSEEEEQNVALPELQGGQNYDPLPRLLHLGAQQRRSGFVAIRDTSFGAAWQIELDELPRTIRRRGNPHFNAAALEIYHFNLELAITLERMLRRAIENHFFRHEGRPRGQILPRFLVPVPRNVHGHQENQPENGYPQVVPNIQEPDHNNNGPNNEYRRE</sequence>
<comment type="caution">
    <text evidence="2">The sequence shown here is derived from an EMBL/GenBank/DDBJ whole genome shotgun (WGS) entry which is preliminary data.</text>
</comment>
<feature type="region of interest" description="Disordered" evidence="1">
    <location>
        <begin position="130"/>
        <end position="167"/>
    </location>
</feature>
<dbReference type="Proteomes" id="UP000835052">
    <property type="component" value="Unassembled WGS sequence"/>
</dbReference>
<name>A0A8S1H4Z0_9PELO</name>
<dbReference type="EMBL" id="CAJGYM010000015">
    <property type="protein sequence ID" value="CAD6190427.1"/>
    <property type="molecule type" value="Genomic_DNA"/>
</dbReference>
<keyword evidence="3" id="KW-1185">Reference proteome</keyword>
<protein>
    <submittedName>
        <fullName evidence="2">Uncharacterized protein</fullName>
    </submittedName>
</protein>
<evidence type="ECO:0000313" key="2">
    <source>
        <dbReference type="EMBL" id="CAD6190427.1"/>
    </source>
</evidence>
<accession>A0A8S1H4Z0</accession>
<gene>
    <name evidence="2" type="ORF">CAUJ_LOCUS6346</name>
</gene>
<evidence type="ECO:0000256" key="1">
    <source>
        <dbReference type="SAM" id="MobiDB-lite"/>
    </source>
</evidence>
<organism evidence="2 3">
    <name type="scientific">Caenorhabditis auriculariae</name>
    <dbReference type="NCBI Taxonomy" id="2777116"/>
    <lineage>
        <taxon>Eukaryota</taxon>
        <taxon>Metazoa</taxon>
        <taxon>Ecdysozoa</taxon>
        <taxon>Nematoda</taxon>
        <taxon>Chromadorea</taxon>
        <taxon>Rhabditida</taxon>
        <taxon>Rhabditina</taxon>
        <taxon>Rhabditomorpha</taxon>
        <taxon>Rhabditoidea</taxon>
        <taxon>Rhabditidae</taxon>
        <taxon>Peloderinae</taxon>
        <taxon>Caenorhabditis</taxon>
    </lineage>
</organism>